<organism evidence="2 3">
    <name type="scientific">Clostridium celatum DSM 1785</name>
    <dbReference type="NCBI Taxonomy" id="545697"/>
    <lineage>
        <taxon>Bacteria</taxon>
        <taxon>Bacillati</taxon>
        <taxon>Bacillota</taxon>
        <taxon>Clostridia</taxon>
        <taxon>Eubacteriales</taxon>
        <taxon>Clostridiaceae</taxon>
        <taxon>Clostridium</taxon>
    </lineage>
</organism>
<evidence type="ECO:0000256" key="1">
    <source>
        <dbReference type="SAM" id="Coils"/>
    </source>
</evidence>
<dbReference type="OrthoDB" id="1935035at2"/>
<evidence type="ECO:0000313" key="2">
    <source>
        <dbReference type="EMBL" id="EKY24077.1"/>
    </source>
</evidence>
<dbReference type="Proteomes" id="UP000010420">
    <property type="component" value="Unassembled WGS sequence"/>
</dbReference>
<dbReference type="RefSeq" id="WP_005215052.1">
    <property type="nucleotide sequence ID" value="NZ_KB291681.1"/>
</dbReference>
<dbReference type="PATRIC" id="fig|545697.3.peg.2787"/>
<comment type="caution">
    <text evidence="2">The sequence shown here is derived from an EMBL/GenBank/DDBJ whole genome shotgun (WGS) entry which is preliminary data.</text>
</comment>
<evidence type="ECO:0008006" key="4">
    <source>
        <dbReference type="Google" id="ProtNLM"/>
    </source>
</evidence>
<feature type="coiled-coil region" evidence="1">
    <location>
        <begin position="25"/>
        <end position="52"/>
    </location>
</feature>
<protein>
    <recommendedName>
        <fullName evidence="4">Phage transcriptional regulator, RinA family</fullName>
    </recommendedName>
</protein>
<keyword evidence="3" id="KW-1185">Reference proteome</keyword>
<dbReference type="STRING" id="545697.HMPREF0216_02836"/>
<feature type="coiled-coil region" evidence="1">
    <location>
        <begin position="91"/>
        <end position="125"/>
    </location>
</feature>
<evidence type="ECO:0000313" key="3">
    <source>
        <dbReference type="Proteomes" id="UP000010420"/>
    </source>
</evidence>
<name>L1Q8X6_9CLOT</name>
<accession>L1Q8X6</accession>
<keyword evidence="1" id="KW-0175">Coiled coil</keyword>
<dbReference type="eggNOG" id="ENOG5030GKB">
    <property type="taxonomic scope" value="Bacteria"/>
</dbReference>
<dbReference type="AlphaFoldDB" id="L1Q8X6"/>
<sequence length="175" mass="21085">MENGKREFKIIEDKLYNFFNKEKKIATLNYRIEILKKQIEKIDQELKDCDVSIEIESSSPSFEERVQSSSDGTSYAEREVIRITDLKLKRKAEKEVEIEEFLALIDKIELDNAILEYNLQFINEEWHKLLELKYKDKKSEQQIAIEMNMSQSQVNKIKQKVIFDIKRWEEWREKS</sequence>
<dbReference type="EMBL" id="AMEZ01000091">
    <property type="protein sequence ID" value="EKY24077.1"/>
    <property type="molecule type" value="Genomic_DNA"/>
</dbReference>
<dbReference type="SUPFAM" id="SSF88659">
    <property type="entry name" value="Sigma3 and sigma4 domains of RNA polymerase sigma factors"/>
    <property type="match status" value="1"/>
</dbReference>
<reference evidence="2 3" key="1">
    <citation type="submission" date="2012-05" db="EMBL/GenBank/DDBJ databases">
        <authorList>
            <person name="Weinstock G."/>
            <person name="Sodergren E."/>
            <person name="Lobos E.A."/>
            <person name="Fulton L."/>
            <person name="Fulton R."/>
            <person name="Courtney L."/>
            <person name="Fronick C."/>
            <person name="O'Laughlin M."/>
            <person name="Godfrey J."/>
            <person name="Wilson R.M."/>
            <person name="Miner T."/>
            <person name="Farmer C."/>
            <person name="Delehaunty K."/>
            <person name="Cordes M."/>
            <person name="Minx P."/>
            <person name="Tomlinson C."/>
            <person name="Chen J."/>
            <person name="Wollam A."/>
            <person name="Pepin K.H."/>
            <person name="Bhonagiri V."/>
            <person name="Zhang X."/>
            <person name="Suruliraj S."/>
            <person name="Warren W."/>
            <person name="Mitreva M."/>
            <person name="Mardis E.R."/>
            <person name="Wilson R.K."/>
        </authorList>
    </citation>
    <scope>NUCLEOTIDE SEQUENCE [LARGE SCALE GENOMIC DNA]</scope>
    <source>
        <strain evidence="2 3">DSM 1785</strain>
    </source>
</reference>
<dbReference type="InterPro" id="IPR013324">
    <property type="entry name" value="RNA_pol_sigma_r3/r4-like"/>
</dbReference>
<dbReference type="HOGENOM" id="CLU_103672_1_0_9"/>
<proteinExistence type="predicted"/>
<gene>
    <name evidence="2" type="ORF">HMPREF0216_02836</name>
</gene>